<dbReference type="OrthoDB" id="3200163at2759"/>
<name>A0A8H6JCG2_9PEZI</name>
<reference evidence="1" key="1">
    <citation type="journal article" date="2020" name="Phytopathology">
        <title>Genome Sequence Resources of Colletotrichum truncatum, C. plurivorum, C. musicola, and C. sojae: Four Species Pathogenic to Soybean (Glycine max).</title>
        <authorList>
            <person name="Rogerio F."/>
            <person name="Boufleur T.R."/>
            <person name="Ciampi-Guillardi M."/>
            <person name="Sukno S.A."/>
            <person name="Thon M.R."/>
            <person name="Massola Junior N.S."/>
            <person name="Baroncelli R."/>
        </authorList>
    </citation>
    <scope>NUCLEOTIDE SEQUENCE</scope>
    <source>
        <strain evidence="1">LFN0074</strain>
    </source>
</reference>
<accession>A0A8H6JCG2</accession>
<keyword evidence="2" id="KW-1185">Reference proteome</keyword>
<evidence type="ECO:0000313" key="2">
    <source>
        <dbReference type="Proteomes" id="UP000639643"/>
    </source>
</evidence>
<dbReference type="Proteomes" id="UP000639643">
    <property type="component" value="Unassembled WGS sequence"/>
</dbReference>
<comment type="caution">
    <text evidence="1">The sequence shown here is derived from an EMBL/GenBank/DDBJ whole genome shotgun (WGS) entry which is preliminary data.</text>
</comment>
<organism evidence="1 2">
    <name type="scientific">Colletotrichum musicola</name>
    <dbReference type="NCBI Taxonomy" id="2175873"/>
    <lineage>
        <taxon>Eukaryota</taxon>
        <taxon>Fungi</taxon>
        <taxon>Dikarya</taxon>
        <taxon>Ascomycota</taxon>
        <taxon>Pezizomycotina</taxon>
        <taxon>Sordariomycetes</taxon>
        <taxon>Hypocreomycetidae</taxon>
        <taxon>Glomerellales</taxon>
        <taxon>Glomerellaceae</taxon>
        <taxon>Colletotrichum</taxon>
        <taxon>Colletotrichum orchidearum species complex</taxon>
    </lineage>
</organism>
<proteinExistence type="predicted"/>
<gene>
    <name evidence="1" type="ORF">CMUS01_13563</name>
</gene>
<evidence type="ECO:0000313" key="1">
    <source>
        <dbReference type="EMBL" id="KAF6810015.1"/>
    </source>
</evidence>
<sequence length="652" mass="74430">MAEVFGVVASAVARRQAVESVMKLKQLWDKIQDAPKRFSDLFVKLEILSALLDDVDRQFADPDLPPGFWDRNLAQQSLKLCRNVSSQLEVLCSSLKDQLSSTRRPKRFKGAIKVIMNDDGVRELEAKLDSALSLLQMAHQCYLGALTQALPAIIGLRMSALGSQSAPAEKDESNFVAERQCMVKQVSQSRKRTNPHRESSQVHNRRFSIWGWMTIETLENGSNYTSSVKIRDWLTQKIWEAQSTTGWGGWQFNMRVHSTIPLNGSAMQCIRKDDAEGLLKLFNDRAASPYDRNTRDWTLLFTATVFASYKVSKLLLELGAEVEEIYPSSEHPDSQWIPFPSALRSQLTSSMVDLWADFGLDSSCFSPTCKSPYDILYRTRASDNALKALQRRLCPEYFTIDFSRRCQVARLAVCVLPRLRYPATLAYLIRGADRLSPNDLSESAAEDVSLLITATTALGLFSAYHALPVVDNNEYLIMPEDAFEAWREFLIDLLSLGCQVEVVNPRVYFNDMHPWRVNIQVAVTPLRSVMQGVTEMIPWAARNSVKAAEVVEVFRVSLYEWLKIVHSAGVDLIRYGLWEQRQRCSHNLMDTFDNLNWDTPQLQFVVHLVGFRIGSLPDEWSFWLVEEHKRYALDFWQMLDKRVEVMPGSWVD</sequence>
<protein>
    <submittedName>
        <fullName evidence="1">Ankyrin repeat-containing protein</fullName>
    </submittedName>
</protein>
<dbReference type="EMBL" id="WIGM01000869">
    <property type="protein sequence ID" value="KAF6810015.1"/>
    <property type="molecule type" value="Genomic_DNA"/>
</dbReference>
<dbReference type="AlphaFoldDB" id="A0A8H6JCG2"/>